<sequence>METQAASTTELLDPPVKKDLPLNVAQARVLDDLAVNSNCSDDDDDDDDDDDIRGARMQARAAAALANTSEYLTEELATPPLNQAVSRLHMASQTPSPAPTVNVIQPSPTRRSVAKFASPTVQSDTTAATSTAETLFSTDDGGIATDPCSAFRATPESISPQMSPRLNSASWPCSQGRTGSNDDTTAVADNDTAADGRQVDAPAVKDCVRANSSVYHERLQLLEAHRAASTETAASPWLPDIGADQLFLCEPSPSMSVGFADSLSARLYRQAYVHASRFLIGPDPLLTGPAAHVRLQFARLLLVALLPAALLHAVLLTPSFHFFLVELTVCSIVAGLLFVLRKWRIRQVFYSDASVSSQRRAHQRRRTSADAATWHPFRWLPDVKLLLPIAVFATLAVWLLEVDQDPTGFTTVAILLPFFTTILLGHWASLAVSVLLIAELVWKRWRLTQHYDVVGEDLDILATKHAATLMLLTAFRHGAACPDPAKLATFSSLQANPFMQPYARTVWSLARPISAILFSWIVSAVYGVSRQRCDRRMMRGYEQAMEAVHDKSRLVSQVAHELRTPLSAVLGWTELLLNEAGVDLTASGMTVDGARTTSYDDESGIGVETDAVAQDLVAHGSAIGRAAPDPSPTRRHAATPTPALQLDHPVRRNSARAGEHADGSAAVGVHSEASRTSSLRLVHMASRHLMCILNDILDVGKLGAGKMVLLDEDFDLHSLAVDTCHIMSGLSAKKGLEMILDYPRDVPTLFRGDSVSNAIKYTEHGYVRISFRENGTNQNGTIYMLCEVDDSGNQCGFSGEGPAPAGTGLGLFLVKRLTELMNGSVSFQSKKAGGSTFGFRIPLRQRYAHPNTPGHPDSMSSFHTAVSAPGPLGFLPTFLQDRLTPGGTRHCTNPRAGLNHCAFYVFSRGVHFRRYLQSLCTDAWSARSCTILHEERDEQGMLRIATTSEENAAAGTSSAVPHPTGAPAVASHVANHSCPSQRSVFLVDLGAIPGLRPERVSGGTGTPSSVDVGPMVSASSIESDRDTDELLDAVQDALLARLPQSTDKNVNVVVPPEERDALVLLYSFGQASRVFVPQRLAAAYDASICRKPVTERELLALLRRTAQLQGRADSFYQQIPRRTLSPSRLQLPLGRRRGRSGDRSPSPNGGRNRSRGRSRTRSHDLGRLSEAVTPTGNAPEADNIYTPVSIANAASLAAQARKANASDKRSHQLSGDFNIRDSLELRYFDELRTRLQHQMLSEHVSEKDAPGDLRPSSRESFQNVEAWIDDLDKPLAAAGDDDTAAVNATPKMQKQLAPKLTASPTGMSSDLSDTYTSMETGTHSHSTSLTSAKSAGPAATSAGGQLAGRVLVVDDNDINRTLLSRQLSLLGVADVDTAANGQEACAMFQPGRYHLVLMDLRMPRMDGYTAARVMREKERSWVHDAVSASGSPMICACSKCNAGTEGAHAGRQDTWDSGCSGMSKSYHANAHPTPPAATPTPRATIIALTADSQQQSGQGHVNAMQNGMDDVLVKPITLPDLTSVLHRWLPPTKA</sequence>
<dbReference type="EC" id="2.7.13.3" evidence="2"/>
<keyword evidence="4" id="KW-0808">Transferase</keyword>
<dbReference type="SUPFAM" id="SSF55874">
    <property type="entry name" value="ATPase domain of HSP90 chaperone/DNA topoisomerase II/histidine kinase"/>
    <property type="match status" value="1"/>
</dbReference>
<feature type="compositionally biased region" description="Low complexity" evidence="7">
    <location>
        <begin position="1320"/>
        <end position="1331"/>
    </location>
</feature>
<evidence type="ECO:0000256" key="4">
    <source>
        <dbReference type="ARBA" id="ARBA00022679"/>
    </source>
</evidence>
<dbReference type="Proteomes" id="UP000271241">
    <property type="component" value="Unassembled WGS sequence"/>
</dbReference>
<dbReference type="STRING" id="78915.A0A4P9XJZ3"/>
<feature type="domain" description="Response regulatory" evidence="10">
    <location>
        <begin position="1349"/>
        <end position="1529"/>
    </location>
</feature>
<feature type="region of interest" description="Disordered" evidence="7">
    <location>
        <begin position="156"/>
        <end position="195"/>
    </location>
</feature>
<evidence type="ECO:0000259" key="10">
    <source>
        <dbReference type="PROSITE" id="PS50110"/>
    </source>
</evidence>
<comment type="catalytic activity">
    <reaction evidence="1">
        <text>ATP + protein L-histidine = ADP + protein N-phospho-L-histidine.</text>
        <dbReference type="EC" id="2.7.13.3"/>
    </reaction>
</comment>
<evidence type="ECO:0000256" key="2">
    <source>
        <dbReference type="ARBA" id="ARBA00012438"/>
    </source>
</evidence>
<dbReference type="InterPro" id="IPR011006">
    <property type="entry name" value="CheY-like_superfamily"/>
</dbReference>
<dbReference type="Pfam" id="PF00512">
    <property type="entry name" value="HisKA"/>
    <property type="match status" value="1"/>
</dbReference>
<dbReference type="Gene3D" id="3.30.565.10">
    <property type="entry name" value="Histidine kinase-like ATPase, C-terminal domain"/>
    <property type="match status" value="1"/>
</dbReference>
<dbReference type="SUPFAM" id="SSF52172">
    <property type="entry name" value="CheY-like"/>
    <property type="match status" value="1"/>
</dbReference>
<dbReference type="PANTHER" id="PTHR43047:SF66">
    <property type="entry name" value="HISKA"/>
    <property type="match status" value="1"/>
</dbReference>
<feature type="transmembrane region" description="Helical" evidence="8">
    <location>
        <begin position="412"/>
        <end position="438"/>
    </location>
</feature>
<feature type="modified residue" description="4-aspartylphosphate" evidence="6">
    <location>
        <position position="1399"/>
    </location>
</feature>
<feature type="transmembrane region" description="Helical" evidence="8">
    <location>
        <begin position="383"/>
        <end position="400"/>
    </location>
</feature>
<dbReference type="Gene3D" id="1.10.287.130">
    <property type="match status" value="1"/>
</dbReference>
<dbReference type="PROSITE" id="PS50110">
    <property type="entry name" value="RESPONSE_REGULATORY"/>
    <property type="match status" value="1"/>
</dbReference>
<feature type="region of interest" description="Disordered" evidence="7">
    <location>
        <begin position="1293"/>
        <end position="1342"/>
    </location>
</feature>
<dbReference type="InterPro" id="IPR003661">
    <property type="entry name" value="HisK_dim/P_dom"/>
</dbReference>
<evidence type="ECO:0000313" key="11">
    <source>
        <dbReference type="EMBL" id="RKP06056.1"/>
    </source>
</evidence>
<dbReference type="InterPro" id="IPR004358">
    <property type="entry name" value="Sig_transdc_His_kin-like_C"/>
</dbReference>
<evidence type="ECO:0000259" key="9">
    <source>
        <dbReference type="PROSITE" id="PS50109"/>
    </source>
</evidence>
<feature type="transmembrane region" description="Helical" evidence="8">
    <location>
        <begin position="322"/>
        <end position="340"/>
    </location>
</feature>
<dbReference type="InterPro" id="IPR001789">
    <property type="entry name" value="Sig_transdc_resp-reg_receiver"/>
</dbReference>
<dbReference type="InterPro" id="IPR036097">
    <property type="entry name" value="HisK_dim/P_sf"/>
</dbReference>
<dbReference type="SMART" id="SM00387">
    <property type="entry name" value="HATPase_c"/>
    <property type="match status" value="1"/>
</dbReference>
<keyword evidence="12" id="KW-1185">Reference proteome</keyword>
<dbReference type="InterPro" id="IPR036890">
    <property type="entry name" value="HATPase_C_sf"/>
</dbReference>
<dbReference type="GO" id="GO:0000155">
    <property type="term" value="F:phosphorelay sensor kinase activity"/>
    <property type="evidence" value="ECO:0007669"/>
    <property type="project" value="InterPro"/>
</dbReference>
<dbReference type="InterPro" id="IPR005467">
    <property type="entry name" value="His_kinase_dom"/>
</dbReference>
<proteinExistence type="predicted"/>
<dbReference type="PRINTS" id="PR00344">
    <property type="entry name" value="BCTRLSENSOR"/>
</dbReference>
<evidence type="ECO:0000256" key="3">
    <source>
        <dbReference type="ARBA" id="ARBA00022553"/>
    </source>
</evidence>
<feature type="compositionally biased region" description="Low complexity" evidence="7">
    <location>
        <begin position="181"/>
        <end position="195"/>
    </location>
</feature>
<organism evidence="11 12">
    <name type="scientific">Thamnocephalis sphaerospora</name>
    <dbReference type="NCBI Taxonomy" id="78915"/>
    <lineage>
        <taxon>Eukaryota</taxon>
        <taxon>Fungi</taxon>
        <taxon>Fungi incertae sedis</taxon>
        <taxon>Zoopagomycota</taxon>
        <taxon>Zoopagomycotina</taxon>
        <taxon>Zoopagomycetes</taxon>
        <taxon>Zoopagales</taxon>
        <taxon>Sigmoideomycetaceae</taxon>
        <taxon>Thamnocephalis</taxon>
    </lineage>
</organism>
<dbReference type="SMART" id="SM00448">
    <property type="entry name" value="REC"/>
    <property type="match status" value="1"/>
</dbReference>
<evidence type="ECO:0000313" key="12">
    <source>
        <dbReference type="Proteomes" id="UP000271241"/>
    </source>
</evidence>
<dbReference type="Pfam" id="PF00072">
    <property type="entry name" value="Response_reg"/>
    <property type="match status" value="1"/>
</dbReference>
<evidence type="ECO:0000256" key="5">
    <source>
        <dbReference type="ARBA" id="ARBA00022777"/>
    </source>
</evidence>
<dbReference type="PANTHER" id="PTHR43047">
    <property type="entry name" value="TWO-COMPONENT HISTIDINE PROTEIN KINASE"/>
    <property type="match status" value="1"/>
</dbReference>
<dbReference type="CDD" id="cd00082">
    <property type="entry name" value="HisKA"/>
    <property type="match status" value="1"/>
</dbReference>
<feature type="transmembrane region" description="Helical" evidence="8">
    <location>
        <begin position="509"/>
        <end position="529"/>
    </location>
</feature>
<evidence type="ECO:0000256" key="6">
    <source>
        <dbReference type="PROSITE-ProRule" id="PRU00169"/>
    </source>
</evidence>
<dbReference type="SUPFAM" id="SSF47384">
    <property type="entry name" value="Homodimeric domain of signal transducing histidine kinase"/>
    <property type="match status" value="1"/>
</dbReference>
<accession>A0A4P9XJZ3</accession>
<dbReference type="SMART" id="SM00388">
    <property type="entry name" value="HisKA"/>
    <property type="match status" value="1"/>
</dbReference>
<keyword evidence="8" id="KW-0812">Transmembrane</keyword>
<keyword evidence="8" id="KW-0472">Membrane</keyword>
<dbReference type="PROSITE" id="PS50109">
    <property type="entry name" value="HIS_KIN"/>
    <property type="match status" value="1"/>
</dbReference>
<dbReference type="CDD" id="cd17546">
    <property type="entry name" value="REC_hyHK_CKI1_RcsC-like"/>
    <property type="match status" value="1"/>
</dbReference>
<keyword evidence="3 6" id="KW-0597">Phosphoprotein</keyword>
<dbReference type="GO" id="GO:0005886">
    <property type="term" value="C:plasma membrane"/>
    <property type="evidence" value="ECO:0007669"/>
    <property type="project" value="TreeGrafter"/>
</dbReference>
<dbReference type="OrthoDB" id="60033at2759"/>
<reference evidence="12" key="1">
    <citation type="journal article" date="2018" name="Nat. Microbiol.">
        <title>Leveraging single-cell genomics to expand the fungal tree of life.</title>
        <authorList>
            <person name="Ahrendt S.R."/>
            <person name="Quandt C.A."/>
            <person name="Ciobanu D."/>
            <person name="Clum A."/>
            <person name="Salamov A."/>
            <person name="Andreopoulos B."/>
            <person name="Cheng J.F."/>
            <person name="Woyke T."/>
            <person name="Pelin A."/>
            <person name="Henrissat B."/>
            <person name="Reynolds N.K."/>
            <person name="Benny G.L."/>
            <person name="Smith M.E."/>
            <person name="James T.Y."/>
            <person name="Grigoriev I.V."/>
        </authorList>
    </citation>
    <scope>NUCLEOTIDE SEQUENCE [LARGE SCALE GENOMIC DNA]</scope>
    <source>
        <strain evidence="12">RSA 1356</strain>
    </source>
</reference>
<gene>
    <name evidence="11" type="ORF">THASP1DRAFT_25548</name>
</gene>
<dbReference type="Pfam" id="PF02518">
    <property type="entry name" value="HATPase_c"/>
    <property type="match status" value="1"/>
</dbReference>
<evidence type="ECO:0000256" key="8">
    <source>
        <dbReference type="SAM" id="Phobius"/>
    </source>
</evidence>
<feature type="compositionally biased region" description="Polar residues" evidence="7">
    <location>
        <begin position="156"/>
        <end position="179"/>
    </location>
</feature>
<dbReference type="InterPro" id="IPR003594">
    <property type="entry name" value="HATPase_dom"/>
</dbReference>
<dbReference type="GO" id="GO:0009927">
    <property type="term" value="F:histidine phosphotransfer kinase activity"/>
    <property type="evidence" value="ECO:0007669"/>
    <property type="project" value="TreeGrafter"/>
</dbReference>
<evidence type="ECO:0000256" key="7">
    <source>
        <dbReference type="SAM" id="MobiDB-lite"/>
    </source>
</evidence>
<feature type="region of interest" description="Disordered" evidence="7">
    <location>
        <begin position="623"/>
        <end position="669"/>
    </location>
</feature>
<dbReference type="Gene3D" id="3.40.50.2300">
    <property type="match status" value="1"/>
</dbReference>
<keyword evidence="5" id="KW-0418">Kinase</keyword>
<feature type="transmembrane region" description="Helical" evidence="8">
    <location>
        <begin position="297"/>
        <end position="316"/>
    </location>
</feature>
<dbReference type="EMBL" id="KZ992964">
    <property type="protein sequence ID" value="RKP06056.1"/>
    <property type="molecule type" value="Genomic_DNA"/>
</dbReference>
<evidence type="ECO:0000256" key="1">
    <source>
        <dbReference type="ARBA" id="ARBA00000085"/>
    </source>
</evidence>
<feature type="domain" description="Histidine kinase" evidence="9">
    <location>
        <begin position="753"/>
        <end position="845"/>
    </location>
</feature>
<feature type="region of interest" description="Disordered" evidence="7">
    <location>
        <begin position="1126"/>
        <end position="1183"/>
    </location>
</feature>
<protein>
    <recommendedName>
        <fullName evidence="2">histidine kinase</fullName>
        <ecNumber evidence="2">2.7.13.3</ecNumber>
    </recommendedName>
</protein>
<keyword evidence="8" id="KW-1133">Transmembrane helix</keyword>
<feature type="compositionally biased region" description="Polar residues" evidence="7">
    <location>
        <begin position="1302"/>
        <end position="1319"/>
    </location>
</feature>
<name>A0A4P9XJZ3_9FUNG</name>